<evidence type="ECO:0000313" key="3">
    <source>
        <dbReference type="Proteomes" id="UP000000844"/>
    </source>
</evidence>
<dbReference type="eggNOG" id="COG1674">
    <property type="taxonomic scope" value="Bacteria"/>
</dbReference>
<dbReference type="STRING" id="446470.Snas_1598"/>
<proteinExistence type="predicted"/>
<dbReference type="KEGG" id="sna:Snas_1598"/>
<name>D3PWE4_STANL</name>
<evidence type="ECO:0000256" key="1">
    <source>
        <dbReference type="SAM" id="MobiDB-lite"/>
    </source>
</evidence>
<reference evidence="2 3" key="1">
    <citation type="journal article" date="2009" name="Stand. Genomic Sci.">
        <title>Complete genome sequence of Stackebrandtia nassauensis type strain (LLR-40K-21).</title>
        <authorList>
            <person name="Munk C."/>
            <person name="Lapidus A."/>
            <person name="Copeland A."/>
            <person name="Jando M."/>
            <person name="Mayilraj S."/>
            <person name="Glavina Del Rio T."/>
            <person name="Nolan M."/>
            <person name="Chen F."/>
            <person name="Lucas S."/>
            <person name="Tice H."/>
            <person name="Cheng J.F."/>
            <person name="Han C."/>
            <person name="Detter J.C."/>
            <person name="Bruce D."/>
            <person name="Goodwin L."/>
            <person name="Chain P."/>
            <person name="Pitluck S."/>
            <person name="Goker M."/>
            <person name="Ovchinikova G."/>
            <person name="Pati A."/>
            <person name="Ivanova N."/>
            <person name="Mavromatis K."/>
            <person name="Chen A."/>
            <person name="Palaniappan K."/>
            <person name="Land M."/>
            <person name="Hauser L."/>
            <person name="Chang Y.J."/>
            <person name="Jeffries C.D."/>
            <person name="Bristow J."/>
            <person name="Eisen J.A."/>
            <person name="Markowitz V."/>
            <person name="Hugenholtz P."/>
            <person name="Kyrpides N.C."/>
            <person name="Klenk H.P."/>
        </authorList>
    </citation>
    <scope>NUCLEOTIDE SEQUENCE [LARGE SCALE GENOMIC DNA]</scope>
    <source>
        <strain evidence="3">DSM 44728 / CIP 108903 / NRRL B-16338 / NBRC 102104 / LLR-40K-21</strain>
    </source>
</reference>
<evidence type="ECO:0000313" key="2">
    <source>
        <dbReference type="EMBL" id="ADD41301.1"/>
    </source>
</evidence>
<sequence length="267" mass="28609">MSDIETLGARVRGIAAELPVPDTQKAEQRLAEAHAGLSSALRESVEPAGIPQLARAREHVSKAMAVLSTASDNLDEYLISIGLNTAGNINESTSPDETVPVEVAPGSADWWRERVNTISEGDAKTEPGEVTVTRLFSELVERARRGDRDGYRDRLLVAGAGNGSKLPGLSWPLIRNLTADILGHAPTPKDDDRLRGLVRDPVRRLLPKLPEDVTLSQLHGACSLPHVAKDSEGRETDEKPHPADTAATGPAIVAALLSAREKVKGDR</sequence>
<feature type="compositionally biased region" description="Basic and acidic residues" evidence="1">
    <location>
        <begin position="228"/>
        <end position="242"/>
    </location>
</feature>
<dbReference type="Proteomes" id="UP000000844">
    <property type="component" value="Chromosome"/>
</dbReference>
<accession>D3PWE4</accession>
<dbReference type="RefSeq" id="WP_013016872.1">
    <property type="nucleotide sequence ID" value="NC_013947.1"/>
</dbReference>
<dbReference type="EMBL" id="CP001778">
    <property type="protein sequence ID" value="ADD41301.1"/>
    <property type="molecule type" value="Genomic_DNA"/>
</dbReference>
<protein>
    <submittedName>
        <fullName evidence="2">Uncharacterized protein</fullName>
    </submittedName>
</protein>
<gene>
    <name evidence="2" type="ordered locus">Snas_1598</name>
</gene>
<keyword evidence="3" id="KW-1185">Reference proteome</keyword>
<dbReference type="HOGENOM" id="CLU_065153_0_0_11"/>
<feature type="region of interest" description="Disordered" evidence="1">
    <location>
        <begin position="228"/>
        <end position="250"/>
    </location>
</feature>
<organism evidence="2 3">
    <name type="scientific">Stackebrandtia nassauensis (strain DSM 44728 / CIP 108903 / NRRL B-16338 / NBRC 102104 / LLR-40K-21)</name>
    <dbReference type="NCBI Taxonomy" id="446470"/>
    <lineage>
        <taxon>Bacteria</taxon>
        <taxon>Bacillati</taxon>
        <taxon>Actinomycetota</taxon>
        <taxon>Actinomycetes</taxon>
        <taxon>Glycomycetales</taxon>
        <taxon>Glycomycetaceae</taxon>
        <taxon>Stackebrandtia</taxon>
    </lineage>
</organism>
<dbReference type="AlphaFoldDB" id="D3PWE4"/>